<keyword evidence="1" id="KW-0732">Signal</keyword>
<dbReference type="SUPFAM" id="SSF53474">
    <property type="entry name" value="alpha/beta-Hydrolases"/>
    <property type="match status" value="1"/>
</dbReference>
<dbReference type="HOGENOM" id="CLU_037070_0_0_1"/>
<dbReference type="EMBL" id="CAEY01000807">
    <property type="status" value="NOT_ANNOTATED_CDS"/>
    <property type="molecule type" value="Genomic_DNA"/>
</dbReference>
<dbReference type="Proteomes" id="UP000015104">
    <property type="component" value="Unassembled WGS sequence"/>
</dbReference>
<dbReference type="InterPro" id="IPR029058">
    <property type="entry name" value="AB_hydrolase_fold"/>
</dbReference>
<dbReference type="AlphaFoldDB" id="T1JWA4"/>
<feature type="signal peptide" evidence="1">
    <location>
        <begin position="1"/>
        <end position="17"/>
    </location>
</feature>
<keyword evidence="3" id="KW-1185">Reference proteome</keyword>
<organism evidence="2 3">
    <name type="scientific">Tetranychus urticae</name>
    <name type="common">Two-spotted spider mite</name>
    <dbReference type="NCBI Taxonomy" id="32264"/>
    <lineage>
        <taxon>Eukaryota</taxon>
        <taxon>Metazoa</taxon>
        <taxon>Ecdysozoa</taxon>
        <taxon>Arthropoda</taxon>
        <taxon>Chelicerata</taxon>
        <taxon>Arachnida</taxon>
        <taxon>Acari</taxon>
        <taxon>Acariformes</taxon>
        <taxon>Trombidiformes</taxon>
        <taxon>Prostigmata</taxon>
        <taxon>Eleutherengona</taxon>
        <taxon>Raphignathae</taxon>
        <taxon>Tetranychoidea</taxon>
        <taxon>Tetranychidae</taxon>
        <taxon>Tetranychus</taxon>
    </lineage>
</organism>
<gene>
    <name evidence="2" type="primary">107371496</name>
</gene>
<feature type="chain" id="PRO_5004580698" evidence="1">
    <location>
        <begin position="18"/>
        <end position="402"/>
    </location>
</feature>
<dbReference type="Pfam" id="PF02450">
    <property type="entry name" value="LCAT"/>
    <property type="match status" value="1"/>
</dbReference>
<dbReference type="InterPro" id="IPR003386">
    <property type="entry name" value="LACT/PDAT_acylTrfase"/>
</dbReference>
<evidence type="ECO:0000313" key="2">
    <source>
        <dbReference type="EnsemblMetazoa" id="tetur02g07560.1"/>
    </source>
</evidence>
<name>T1JWA4_TETUR</name>
<reference evidence="2" key="2">
    <citation type="submission" date="2015-06" db="UniProtKB">
        <authorList>
            <consortium name="EnsemblMetazoa"/>
        </authorList>
    </citation>
    <scope>IDENTIFICATION</scope>
</reference>
<dbReference type="KEGG" id="tut:107371496"/>
<evidence type="ECO:0000313" key="3">
    <source>
        <dbReference type="Proteomes" id="UP000015104"/>
    </source>
</evidence>
<accession>T1JWA4</accession>
<dbReference type="EnsemblMetazoa" id="tetur02g07560.1">
    <property type="protein sequence ID" value="tetur02g07560.1"/>
    <property type="gene ID" value="tetur02g07560"/>
</dbReference>
<dbReference type="Gene3D" id="3.40.50.1820">
    <property type="entry name" value="alpha/beta hydrolase"/>
    <property type="match status" value="1"/>
</dbReference>
<dbReference type="OrthoDB" id="190846at2759"/>
<dbReference type="STRING" id="32264.T1JWA4"/>
<protein>
    <submittedName>
        <fullName evidence="2">Uncharacterized protein</fullName>
    </submittedName>
</protein>
<dbReference type="GO" id="GO:0006629">
    <property type="term" value="P:lipid metabolic process"/>
    <property type="evidence" value="ECO:0007669"/>
    <property type="project" value="InterPro"/>
</dbReference>
<proteinExistence type="predicted"/>
<dbReference type="PANTHER" id="PTHR11440">
    <property type="entry name" value="LECITHIN-CHOLESTEROL ACYLTRANSFERASE-RELATED"/>
    <property type="match status" value="1"/>
</dbReference>
<reference evidence="3" key="1">
    <citation type="submission" date="2011-08" db="EMBL/GenBank/DDBJ databases">
        <authorList>
            <person name="Rombauts S."/>
        </authorList>
    </citation>
    <scope>NUCLEOTIDE SEQUENCE</scope>
    <source>
        <strain evidence="3">London</strain>
    </source>
</reference>
<dbReference type="GO" id="GO:0008374">
    <property type="term" value="F:O-acyltransferase activity"/>
    <property type="evidence" value="ECO:0007669"/>
    <property type="project" value="InterPro"/>
</dbReference>
<sequence>MKIFLSLLAIFFITDYANNFGQKPFVSERKAALLRPVLIVPGLASNRLLQSRSSCFYGPRVWYAYSPTSRWNDCWISTIKLIYDNGTDTIDDGDGKIELDQFGWTNSMENLMSDLPDQFPRANVFRKMVNHLKTKGFVKGKTLFGIPQDWRKSVTDVKSDYYANFYGVLESAVSQTGEKAVVVCHSYGCINLAEFIKRYPKEQLTDKIHKIITLAAPWGGSISALRAILSGDNLGKWHHSYTVYNLVQRTFTSFVHLLPSEDVPKKDPIVWINAVPYNIYEMDKIFEKAKLDKKLLKSRNKIATLINEFDKLNGTVSIDCICGDEVETLTSLRYPTEKLSNATLITTSNKKGDGTVGYDSLSLCEKKTYMNFTVIKNLNHSYIIQEEAIFDRIVEVATLTNE</sequence>
<dbReference type="eggNOG" id="KOG2369">
    <property type="taxonomic scope" value="Eukaryota"/>
</dbReference>
<evidence type="ECO:0000256" key="1">
    <source>
        <dbReference type="SAM" id="SignalP"/>
    </source>
</evidence>